<evidence type="ECO:0000256" key="1">
    <source>
        <dbReference type="SAM" id="SignalP"/>
    </source>
</evidence>
<dbReference type="Gene3D" id="1.20.1270.70">
    <property type="entry name" value="Designed single chain three-helix bundle"/>
    <property type="match status" value="1"/>
</dbReference>
<comment type="caution">
    <text evidence="2">The sequence shown here is derived from an EMBL/GenBank/DDBJ whole genome shotgun (WGS) entry which is preliminary data.</text>
</comment>
<dbReference type="Proteomes" id="UP001497623">
    <property type="component" value="Unassembled WGS sequence"/>
</dbReference>
<protein>
    <submittedName>
        <fullName evidence="2">Uncharacterized protein</fullName>
    </submittedName>
</protein>
<name>A0AAV2QVR6_MEGNR</name>
<organism evidence="2 3">
    <name type="scientific">Meganyctiphanes norvegica</name>
    <name type="common">Northern krill</name>
    <name type="synonym">Thysanopoda norvegica</name>
    <dbReference type="NCBI Taxonomy" id="48144"/>
    <lineage>
        <taxon>Eukaryota</taxon>
        <taxon>Metazoa</taxon>
        <taxon>Ecdysozoa</taxon>
        <taxon>Arthropoda</taxon>
        <taxon>Crustacea</taxon>
        <taxon>Multicrustacea</taxon>
        <taxon>Malacostraca</taxon>
        <taxon>Eumalacostraca</taxon>
        <taxon>Eucarida</taxon>
        <taxon>Euphausiacea</taxon>
        <taxon>Euphausiidae</taxon>
        <taxon>Meganyctiphanes</taxon>
    </lineage>
</organism>
<proteinExistence type="predicted"/>
<sequence length="116" mass="13634">KMCRAVFIVILMGQLSHQQQQQDLCGQTILQHLAHIMEARFTQLDIRINELASRQDINMDTRFTQLDIKINEIASRQDINMDTRFTQLDIKINEIASRQDINMDTRFTQLDIKISE</sequence>
<dbReference type="AlphaFoldDB" id="A0AAV2QVR6"/>
<evidence type="ECO:0000313" key="2">
    <source>
        <dbReference type="EMBL" id="CAL4103277.1"/>
    </source>
</evidence>
<feature type="signal peptide" evidence="1">
    <location>
        <begin position="1"/>
        <end position="18"/>
    </location>
</feature>
<gene>
    <name evidence="2" type="ORF">MNOR_LOCUS17522</name>
</gene>
<feature type="non-terminal residue" evidence="2">
    <location>
        <position position="116"/>
    </location>
</feature>
<keyword evidence="3" id="KW-1185">Reference proteome</keyword>
<keyword evidence="1" id="KW-0732">Signal</keyword>
<reference evidence="2 3" key="1">
    <citation type="submission" date="2024-05" db="EMBL/GenBank/DDBJ databases">
        <authorList>
            <person name="Wallberg A."/>
        </authorList>
    </citation>
    <scope>NUCLEOTIDE SEQUENCE [LARGE SCALE GENOMIC DNA]</scope>
</reference>
<accession>A0AAV2QVR6</accession>
<feature type="chain" id="PRO_5043416181" evidence="1">
    <location>
        <begin position="19"/>
        <end position="116"/>
    </location>
</feature>
<dbReference type="EMBL" id="CAXKWB010012083">
    <property type="protein sequence ID" value="CAL4103277.1"/>
    <property type="molecule type" value="Genomic_DNA"/>
</dbReference>
<feature type="non-terminal residue" evidence="2">
    <location>
        <position position="1"/>
    </location>
</feature>
<evidence type="ECO:0000313" key="3">
    <source>
        <dbReference type="Proteomes" id="UP001497623"/>
    </source>
</evidence>